<sequence>MKILNGSNKSIEVMAFQLPFNGLGISLETCAAAAEEMSICYSSYSSLPPVFGDIADSPVFAGLSGYDLLLTLGREIRGR</sequence>
<dbReference type="STRING" id="246191.SAMN05660337_2391"/>
<name>A0A1G9I0R9_9BACT</name>
<proteinExistence type="predicted"/>
<accession>A0A1G9I0R9</accession>
<evidence type="ECO:0000313" key="1">
    <source>
        <dbReference type="EMBL" id="SDL18646.1"/>
    </source>
</evidence>
<organism evidence="1 2">
    <name type="scientific">Maridesulfovibrio ferrireducens</name>
    <dbReference type="NCBI Taxonomy" id="246191"/>
    <lineage>
        <taxon>Bacteria</taxon>
        <taxon>Pseudomonadati</taxon>
        <taxon>Thermodesulfobacteriota</taxon>
        <taxon>Desulfovibrionia</taxon>
        <taxon>Desulfovibrionales</taxon>
        <taxon>Desulfovibrionaceae</taxon>
        <taxon>Maridesulfovibrio</taxon>
    </lineage>
</organism>
<dbReference type="EMBL" id="FNGA01000003">
    <property type="protein sequence ID" value="SDL18646.1"/>
    <property type="molecule type" value="Genomic_DNA"/>
</dbReference>
<dbReference type="Proteomes" id="UP000199053">
    <property type="component" value="Unassembled WGS sequence"/>
</dbReference>
<dbReference type="RefSeq" id="WP_139167353.1">
    <property type="nucleotide sequence ID" value="NZ_FNGA01000003.1"/>
</dbReference>
<reference evidence="2" key="1">
    <citation type="submission" date="2016-10" db="EMBL/GenBank/DDBJ databases">
        <authorList>
            <person name="Varghese N."/>
            <person name="Submissions S."/>
        </authorList>
    </citation>
    <scope>NUCLEOTIDE SEQUENCE [LARGE SCALE GENOMIC DNA]</scope>
    <source>
        <strain evidence="2">DSM 16995</strain>
    </source>
</reference>
<dbReference type="AlphaFoldDB" id="A0A1G9I0R9"/>
<evidence type="ECO:0000313" key="2">
    <source>
        <dbReference type="Proteomes" id="UP000199053"/>
    </source>
</evidence>
<keyword evidence="2" id="KW-1185">Reference proteome</keyword>
<protein>
    <submittedName>
        <fullName evidence="1">Uncharacterized protein</fullName>
    </submittedName>
</protein>
<gene>
    <name evidence="1" type="ORF">SAMN05660337_2391</name>
</gene>
<dbReference type="OrthoDB" id="5459549at2"/>